<gene>
    <name evidence="1" type="ORF">S01H1_77871</name>
</gene>
<organism evidence="1">
    <name type="scientific">marine sediment metagenome</name>
    <dbReference type="NCBI Taxonomy" id="412755"/>
    <lineage>
        <taxon>unclassified sequences</taxon>
        <taxon>metagenomes</taxon>
        <taxon>ecological metagenomes</taxon>
    </lineage>
</organism>
<name>X0Z3L7_9ZZZZ</name>
<proteinExistence type="predicted"/>
<accession>X0Z3L7</accession>
<dbReference type="EMBL" id="BARS01052371">
    <property type="protein sequence ID" value="GAG53042.1"/>
    <property type="molecule type" value="Genomic_DNA"/>
</dbReference>
<feature type="non-terminal residue" evidence="1">
    <location>
        <position position="1"/>
    </location>
</feature>
<evidence type="ECO:0000313" key="1">
    <source>
        <dbReference type="EMBL" id="GAG53042.1"/>
    </source>
</evidence>
<comment type="caution">
    <text evidence="1">The sequence shown here is derived from an EMBL/GenBank/DDBJ whole genome shotgun (WGS) entry which is preliminary data.</text>
</comment>
<protein>
    <submittedName>
        <fullName evidence="1">Uncharacterized protein</fullName>
    </submittedName>
</protein>
<reference evidence="1" key="1">
    <citation type="journal article" date="2014" name="Front. Microbiol.">
        <title>High frequency of phylogenetically diverse reductive dehalogenase-homologous genes in deep subseafloor sedimentary metagenomes.</title>
        <authorList>
            <person name="Kawai M."/>
            <person name="Futagami T."/>
            <person name="Toyoda A."/>
            <person name="Takaki Y."/>
            <person name="Nishi S."/>
            <person name="Hori S."/>
            <person name="Arai W."/>
            <person name="Tsubouchi T."/>
            <person name="Morono Y."/>
            <person name="Uchiyama I."/>
            <person name="Ito T."/>
            <person name="Fujiyama A."/>
            <person name="Inagaki F."/>
            <person name="Takami H."/>
        </authorList>
    </citation>
    <scope>NUCLEOTIDE SEQUENCE</scope>
    <source>
        <strain evidence="1">Expedition CK06-06</strain>
    </source>
</reference>
<sequence length="171" mass="19279">QNSPLNALADVLGVPGVPSGCAGDLPACAERIRNAYGFLATKHILDRSVEFCKAGGKQLMCLLLCPRATRQAMRNQPRYDQTIVDHLKENAIRFFDMNLVHREDYKSFNLSIEDYLKRYYIGHYSPVGNHFFAYAVKDTIVAWLDPKPITYRETGDPTTDFTGYLPDSGAR</sequence>
<dbReference type="AlphaFoldDB" id="X0Z3L7"/>